<dbReference type="InterPro" id="IPR013826">
    <property type="entry name" value="Topo_IA_cen_sub3"/>
</dbReference>
<evidence type="ECO:0000256" key="11">
    <source>
        <dbReference type="SAM" id="MobiDB-lite"/>
    </source>
</evidence>
<sequence>MTDVVVVESPAKAKTINKYLGDGYTVLASFGHVRDLPPKDGSVLPDEGFAMSWQSDERGMKQVSAIAKALKGARHLYLATDPDREGEAISWHVRAMLVERKALKGVDVQRVTFNEITKSAILHAMAHPRDLDFPLIEAYLARRALDYLVGFTLSPVLWRKLPGSRSAGRVQSVALRLICEREAEIEVFKPREYWSVTAALLTLQGAPFTARLTHLNGNKLDQFDLANAEQAEAARRAVEAEALAVRSIERRKVRRNPQPPFTTSTLQQEASRKLGMSAQTTMRTAQQLYEGIDLGGETVGLITYMRTDGVTMAQEAVQAIRTHIGQRIGAAYVPDKPRVYTSKAKNAQEAHEAVRPTDISRTPDEMAGHLNHDQRRLYELIWKRAVASQMESASLDQVAVDIAGPSNQTVLRANGSIITFDGFLKLYREGRDDTDKAADDESRMLPPMSEKDPLTRENVEAEQHFTQPPPRYSEASLVKKMEELGIGRPSTYASVLSVLQDRNYVRLESRRFIPEARGRLVTAFLVSFFERYVDTGFTASLEELLDDISGGRAQWKEVLASFWRDFSHAVADTKELTITDVLNALDKDLGPFFFPPREDGSDPRHCTSCGTGRLGLKLGRYGAFIGCSNYPECQYTRRLVSDSVEEGEGAATLKDGMRLLGQHPDTGEDITVRQGPYGLYVQQGEPDPADKKARPRRASLPKGMNGETITLEQALGLLSLPRLVGVHPETGEPIEAGLGRFGPYVKMGAVYGSLDKDDDVLTVGLNRAVDALAKKLASIRTLGSHPKDAEPVMVRKGRFGPYVQHGQTVATLPRGTDMDTVTLDEAVALLVEKGKPLKAKGGKAGAKKATTKKTATKTAASKTTATKASATKSTTKKAAAPKKATAAKSADAAEVTAPAKAPRKAAAPRKKKTD</sequence>
<dbReference type="Pfam" id="PF01396">
    <property type="entry name" value="Zn_ribbon_Top1"/>
    <property type="match status" value="1"/>
</dbReference>
<feature type="compositionally biased region" description="Low complexity" evidence="11">
    <location>
        <begin position="856"/>
        <end position="900"/>
    </location>
</feature>
<feature type="region of interest" description="Disordered" evidence="11">
    <location>
        <begin position="343"/>
        <end position="364"/>
    </location>
</feature>
<dbReference type="Pfam" id="PF01751">
    <property type="entry name" value="Toprim"/>
    <property type="match status" value="1"/>
</dbReference>
<dbReference type="RefSeq" id="WP_141374906.1">
    <property type="nucleotide sequence ID" value="NZ_BAPL01000016.1"/>
</dbReference>
<evidence type="ECO:0000256" key="10">
    <source>
        <dbReference type="HAMAP-Rule" id="MF_00952"/>
    </source>
</evidence>
<comment type="function">
    <text evidence="10">Releases the supercoiling and torsional tension of DNA, which is introduced during the DNA replication and transcription, by transiently cleaving and rejoining one strand of the DNA duplex. Introduces a single-strand break via transesterification at a target site in duplex DNA. The scissile phosphodiester is attacked by the catalytic tyrosine of the enzyme, resulting in the formation of a DNA-(5'-phosphotyrosyl)-enzyme intermediate and the expulsion of a 3'-OH DNA strand. The free DNA strand then undergoes passage around the unbroken strand, thus removing DNA supercoils. Finally, in the religation step, the DNA 3'-OH attacks the covalent intermediate to expel the active-site tyrosine and restore the DNA phosphodiester backbone.</text>
</comment>
<evidence type="ECO:0000256" key="8">
    <source>
        <dbReference type="ARBA" id="ARBA00023125"/>
    </source>
</evidence>
<evidence type="ECO:0000313" key="14">
    <source>
        <dbReference type="EMBL" id="GEB84960.1"/>
    </source>
</evidence>
<comment type="similarity">
    <text evidence="2 10">Belongs to the type IA topoisomerase family.</text>
</comment>
<reference evidence="14 15" key="1">
    <citation type="submission" date="2019-06" db="EMBL/GenBank/DDBJ databases">
        <title>Whole genome shotgun sequence of Acetobacter peroxydans NBRC 13755.</title>
        <authorList>
            <person name="Hosoyama A."/>
            <person name="Uohara A."/>
            <person name="Ohji S."/>
            <person name="Ichikawa N."/>
        </authorList>
    </citation>
    <scope>NUCLEOTIDE SEQUENCE [LARGE SCALE GENOMIC DNA]</scope>
    <source>
        <strain evidence="14 15">NBRC 13755</strain>
    </source>
</reference>
<dbReference type="SMART" id="SM00493">
    <property type="entry name" value="TOPRIM"/>
    <property type="match status" value="1"/>
</dbReference>
<evidence type="ECO:0000313" key="15">
    <source>
        <dbReference type="Proteomes" id="UP000317730"/>
    </source>
</evidence>
<dbReference type="InterPro" id="IPR013824">
    <property type="entry name" value="Topo_IA_cen_sub1"/>
</dbReference>
<dbReference type="GO" id="GO:0008270">
    <property type="term" value="F:zinc ion binding"/>
    <property type="evidence" value="ECO:0007669"/>
    <property type="project" value="UniProtKB-KW"/>
</dbReference>
<evidence type="ECO:0000259" key="13">
    <source>
        <dbReference type="PROSITE" id="PS52039"/>
    </source>
</evidence>
<dbReference type="SMART" id="SM00436">
    <property type="entry name" value="TOP1Bc"/>
    <property type="match status" value="1"/>
</dbReference>
<feature type="site" description="Interaction with DNA" evidence="10">
    <location>
        <position position="142"/>
    </location>
</feature>
<dbReference type="PRINTS" id="PR00417">
    <property type="entry name" value="PRTPISMRASEI"/>
</dbReference>
<keyword evidence="15" id="KW-1185">Reference proteome</keyword>
<dbReference type="Gene3D" id="1.10.290.10">
    <property type="entry name" value="Topoisomerase I, domain 4"/>
    <property type="match status" value="1"/>
</dbReference>
<dbReference type="InterPro" id="IPR025589">
    <property type="entry name" value="Toprim_C_rpt"/>
</dbReference>
<keyword evidence="6" id="KW-0460">Magnesium</keyword>
<feature type="region of interest" description="Disordered" evidence="11">
    <location>
        <begin position="434"/>
        <end position="454"/>
    </location>
</feature>
<feature type="site" description="Interaction with DNA" evidence="10">
    <location>
        <position position="306"/>
    </location>
</feature>
<evidence type="ECO:0000256" key="9">
    <source>
        <dbReference type="ARBA" id="ARBA00023235"/>
    </source>
</evidence>
<evidence type="ECO:0000256" key="3">
    <source>
        <dbReference type="ARBA" id="ARBA00022723"/>
    </source>
</evidence>
<dbReference type="GO" id="GO:0006265">
    <property type="term" value="P:DNA topological change"/>
    <property type="evidence" value="ECO:0007669"/>
    <property type="project" value="UniProtKB-UniRule"/>
</dbReference>
<dbReference type="EC" id="5.6.2.1" evidence="10"/>
<feature type="domain" description="Topo IA-type catalytic" evidence="13">
    <location>
        <begin position="132"/>
        <end position="570"/>
    </location>
</feature>
<dbReference type="InterPro" id="IPR028612">
    <property type="entry name" value="Topoisom_1_IA"/>
</dbReference>
<dbReference type="InterPro" id="IPR003602">
    <property type="entry name" value="Topo_IA_DNA-bd_dom"/>
</dbReference>
<feature type="site" description="Interaction with DNA" evidence="10">
    <location>
        <position position="143"/>
    </location>
</feature>
<feature type="region of interest" description="Interaction with DNA" evidence="10">
    <location>
        <begin position="166"/>
        <end position="171"/>
    </location>
</feature>
<dbReference type="Gene3D" id="3.30.65.10">
    <property type="entry name" value="Bacterial Topoisomerase I, domain 1"/>
    <property type="match status" value="1"/>
</dbReference>
<comment type="catalytic activity">
    <reaction evidence="1 10">
        <text>ATP-independent breakage of single-stranded DNA, followed by passage and rejoining.</text>
        <dbReference type="EC" id="5.6.2.1"/>
    </reaction>
</comment>
<dbReference type="NCBIfam" id="TIGR01051">
    <property type="entry name" value="topA_bact"/>
    <property type="match status" value="1"/>
</dbReference>
<dbReference type="InterPro" id="IPR034149">
    <property type="entry name" value="TOPRIM_TopoI"/>
</dbReference>
<dbReference type="SMART" id="SM00437">
    <property type="entry name" value="TOP1Ac"/>
    <property type="match status" value="1"/>
</dbReference>
<keyword evidence="3" id="KW-0479">Metal-binding</keyword>
<organism evidence="14 15">
    <name type="scientific">Acetobacter peroxydans</name>
    <dbReference type="NCBI Taxonomy" id="104098"/>
    <lineage>
        <taxon>Bacteria</taxon>
        <taxon>Pseudomonadati</taxon>
        <taxon>Pseudomonadota</taxon>
        <taxon>Alphaproteobacteria</taxon>
        <taxon>Acetobacterales</taxon>
        <taxon>Acetobacteraceae</taxon>
        <taxon>Acetobacter</taxon>
    </lineage>
</organism>
<dbReference type="AlphaFoldDB" id="A0A4Y3TVF3"/>
<dbReference type="Gene3D" id="1.10.460.10">
    <property type="entry name" value="Topoisomerase I, domain 2"/>
    <property type="match status" value="1"/>
</dbReference>
<dbReference type="InterPro" id="IPR005733">
    <property type="entry name" value="TopoI_bac-type"/>
</dbReference>
<dbReference type="InterPro" id="IPR013497">
    <property type="entry name" value="Topo_IA_cen"/>
</dbReference>
<feature type="region of interest" description="Disordered" evidence="11">
    <location>
        <begin position="838"/>
        <end position="914"/>
    </location>
</feature>
<feature type="compositionally biased region" description="Basic residues" evidence="11">
    <location>
        <begin position="838"/>
        <end position="855"/>
    </location>
</feature>
<feature type="compositionally biased region" description="Basic and acidic residues" evidence="11">
    <location>
        <begin position="346"/>
        <end position="355"/>
    </location>
</feature>
<feature type="active site" description="O-(5'-phospho-DNA)-tyrosine intermediate" evidence="10">
    <location>
        <position position="304"/>
    </location>
</feature>
<evidence type="ECO:0000259" key="12">
    <source>
        <dbReference type="PROSITE" id="PS50880"/>
    </source>
</evidence>
<dbReference type="InterPro" id="IPR013825">
    <property type="entry name" value="Topo_IA_cen_sub2"/>
</dbReference>
<comment type="subunit">
    <text evidence="10">Monomer.</text>
</comment>
<comment type="caution">
    <text evidence="14">The sequence shown here is derived from an EMBL/GenBank/DDBJ whole genome shotgun (WGS) entry which is preliminary data.</text>
</comment>
<evidence type="ECO:0000256" key="1">
    <source>
        <dbReference type="ARBA" id="ARBA00000213"/>
    </source>
</evidence>
<dbReference type="Proteomes" id="UP000317730">
    <property type="component" value="Unassembled WGS sequence"/>
</dbReference>
<feature type="site" description="Interaction with DNA" evidence="10">
    <location>
        <position position="158"/>
    </location>
</feature>
<keyword evidence="7 10" id="KW-0799">Topoisomerase</keyword>
<dbReference type="PROSITE" id="PS00396">
    <property type="entry name" value="TOPO_IA_1"/>
    <property type="match status" value="1"/>
</dbReference>
<dbReference type="PROSITE" id="PS50880">
    <property type="entry name" value="TOPRIM"/>
    <property type="match status" value="1"/>
</dbReference>
<feature type="compositionally biased region" description="Basic residues" evidence="11">
    <location>
        <begin position="901"/>
        <end position="914"/>
    </location>
</feature>
<dbReference type="Pfam" id="PF13368">
    <property type="entry name" value="Toprim_C_rpt"/>
    <property type="match status" value="3"/>
</dbReference>
<feature type="region of interest" description="Disordered" evidence="11">
    <location>
        <begin position="682"/>
        <end position="703"/>
    </location>
</feature>
<dbReference type="InterPro" id="IPR023405">
    <property type="entry name" value="Topo_IA_core_domain"/>
</dbReference>
<keyword evidence="4" id="KW-0863">Zinc-finger</keyword>
<feature type="domain" description="Toprim" evidence="12">
    <location>
        <begin position="2"/>
        <end position="116"/>
    </location>
</feature>
<evidence type="ECO:0000256" key="4">
    <source>
        <dbReference type="ARBA" id="ARBA00022771"/>
    </source>
</evidence>
<evidence type="ECO:0000256" key="5">
    <source>
        <dbReference type="ARBA" id="ARBA00022833"/>
    </source>
</evidence>
<evidence type="ECO:0000256" key="2">
    <source>
        <dbReference type="ARBA" id="ARBA00009446"/>
    </source>
</evidence>
<dbReference type="PANTHER" id="PTHR42785:SF1">
    <property type="entry name" value="DNA TOPOISOMERASE"/>
    <property type="match status" value="1"/>
</dbReference>
<feature type="site" description="Interaction with DNA" evidence="10">
    <location>
        <position position="502"/>
    </location>
</feature>
<dbReference type="GO" id="GO:0003677">
    <property type="term" value="F:DNA binding"/>
    <property type="evidence" value="ECO:0007669"/>
    <property type="project" value="UniProtKB-KW"/>
</dbReference>
<evidence type="ECO:0000256" key="6">
    <source>
        <dbReference type="ARBA" id="ARBA00022842"/>
    </source>
</evidence>
<comment type="caution">
    <text evidence="10">Lacks conserved residue(s) required for the propagation of feature annotation.</text>
</comment>
<dbReference type="InterPro" id="IPR006171">
    <property type="entry name" value="TOPRIM_dom"/>
</dbReference>
<dbReference type="SUPFAM" id="SSF57783">
    <property type="entry name" value="Zinc beta-ribbon"/>
    <property type="match status" value="1"/>
</dbReference>
<dbReference type="GO" id="GO:0003917">
    <property type="term" value="F:DNA topoisomerase type I (single strand cut, ATP-independent) activity"/>
    <property type="evidence" value="ECO:0007669"/>
    <property type="project" value="UniProtKB-UniRule"/>
</dbReference>
<feature type="site" description="Interaction with DNA" evidence="10">
    <location>
        <position position="32"/>
    </location>
</feature>
<name>A0A4Y3TVF3_9PROT</name>
<dbReference type="PROSITE" id="PS52039">
    <property type="entry name" value="TOPO_IA_2"/>
    <property type="match status" value="1"/>
</dbReference>
<dbReference type="PANTHER" id="PTHR42785">
    <property type="entry name" value="DNA TOPOISOMERASE, TYPE IA, CORE"/>
    <property type="match status" value="1"/>
</dbReference>
<accession>A0A4Y3TVF3</accession>
<dbReference type="InterPro" id="IPR013498">
    <property type="entry name" value="Topo_IA_Znf"/>
</dbReference>
<evidence type="ECO:0000256" key="7">
    <source>
        <dbReference type="ARBA" id="ARBA00023029"/>
    </source>
</evidence>
<dbReference type="InterPro" id="IPR023406">
    <property type="entry name" value="Topo_IA_AS"/>
</dbReference>
<dbReference type="Gene3D" id="2.70.20.10">
    <property type="entry name" value="Topoisomerase I, domain 3"/>
    <property type="match status" value="1"/>
</dbReference>
<feature type="site" description="Interaction with DNA" evidence="10">
    <location>
        <position position="146"/>
    </location>
</feature>
<dbReference type="GO" id="GO:0005694">
    <property type="term" value="C:chromosome"/>
    <property type="evidence" value="ECO:0007669"/>
    <property type="project" value="InterPro"/>
</dbReference>
<protein>
    <recommendedName>
        <fullName evidence="10">DNA topoisomerase 1</fullName>
        <ecNumber evidence="10">5.6.2.1</ecNumber>
    </recommendedName>
    <alternativeName>
        <fullName evidence="10">DNA topoisomerase I</fullName>
    </alternativeName>
</protein>
<gene>
    <name evidence="10 14" type="primary">topA</name>
    <name evidence="14" type="ORF">APE01nite_07570</name>
</gene>
<dbReference type="CDD" id="cd00186">
    <property type="entry name" value="TOP1Ac"/>
    <property type="match status" value="1"/>
</dbReference>
<dbReference type="Pfam" id="PF01131">
    <property type="entry name" value="Topoisom_bac"/>
    <property type="match status" value="1"/>
</dbReference>
<keyword evidence="5" id="KW-0862">Zinc</keyword>
<dbReference type="SUPFAM" id="SSF56712">
    <property type="entry name" value="Prokaryotic type I DNA topoisomerase"/>
    <property type="match status" value="1"/>
</dbReference>
<dbReference type="HAMAP" id="MF_00952">
    <property type="entry name" value="Topoisom_1_prok"/>
    <property type="match status" value="1"/>
</dbReference>
<keyword evidence="9 10" id="KW-0413">Isomerase</keyword>
<dbReference type="InterPro" id="IPR003601">
    <property type="entry name" value="Topo_IA_2"/>
</dbReference>
<proteinExistence type="inferred from homology"/>
<keyword evidence="8 10" id="KW-0238">DNA-binding</keyword>
<dbReference type="CDD" id="cd03363">
    <property type="entry name" value="TOPRIM_TopoIA_TopoI"/>
    <property type="match status" value="1"/>
</dbReference>
<dbReference type="InterPro" id="IPR000380">
    <property type="entry name" value="Topo_IA"/>
</dbReference>
<dbReference type="Gene3D" id="3.40.50.140">
    <property type="match status" value="1"/>
</dbReference>
<dbReference type="OrthoDB" id="9804262at2"/>
<dbReference type="EMBL" id="BJMV01000003">
    <property type="protein sequence ID" value="GEB84960.1"/>
    <property type="molecule type" value="Genomic_DNA"/>
</dbReference>